<feature type="transmembrane region" description="Helical" evidence="7">
    <location>
        <begin position="30"/>
        <end position="56"/>
    </location>
</feature>
<evidence type="ECO:0000256" key="3">
    <source>
        <dbReference type="ARBA" id="ARBA00022692"/>
    </source>
</evidence>
<evidence type="ECO:0000313" key="9">
    <source>
        <dbReference type="EMBL" id="OCT79033.1"/>
    </source>
</evidence>
<dbReference type="OMA" id="SWCRRCV"/>
<keyword evidence="3 7" id="KW-0812">Transmembrane</keyword>
<organism evidence="9 10">
    <name type="scientific">Xenopus laevis</name>
    <name type="common">African clawed frog</name>
    <dbReference type="NCBI Taxonomy" id="8355"/>
    <lineage>
        <taxon>Eukaryota</taxon>
        <taxon>Metazoa</taxon>
        <taxon>Chordata</taxon>
        <taxon>Craniata</taxon>
        <taxon>Vertebrata</taxon>
        <taxon>Euteleostomi</taxon>
        <taxon>Amphibia</taxon>
        <taxon>Batrachia</taxon>
        <taxon>Anura</taxon>
        <taxon>Pipoidea</taxon>
        <taxon>Pipidae</taxon>
        <taxon>Xenopodinae</taxon>
        <taxon>Xenopus</taxon>
        <taxon>Xenopus</taxon>
    </lineage>
</organism>
<evidence type="ECO:0000313" key="10">
    <source>
        <dbReference type="Proteomes" id="UP000694892"/>
    </source>
</evidence>
<keyword evidence="6 7" id="KW-0012">Acyltransferase</keyword>
<dbReference type="EMBL" id="CM004475">
    <property type="protein sequence ID" value="OCT79033.1"/>
    <property type="molecule type" value="Genomic_DNA"/>
</dbReference>
<evidence type="ECO:0000256" key="2">
    <source>
        <dbReference type="ARBA" id="ARBA00022679"/>
    </source>
</evidence>
<evidence type="ECO:0000256" key="6">
    <source>
        <dbReference type="ARBA" id="ARBA00023315"/>
    </source>
</evidence>
<dbReference type="AlphaFoldDB" id="A0A974CTD2"/>
<feature type="transmembrane region" description="Helical" evidence="7">
    <location>
        <begin position="62"/>
        <end position="80"/>
    </location>
</feature>
<gene>
    <name evidence="9" type="ORF">XELAEV_18030129mg</name>
</gene>
<dbReference type="Proteomes" id="UP000694892">
    <property type="component" value="Chromosome 5S"/>
</dbReference>
<sequence length="314" mass="36353">MSKEDKDNEMKTKEQEEADIHSFMRKAARIMVLLIIGIFASCYYIFVVELCIFTVQLLEAKVTFLVIFHMLFLLCVCCYLRTVMTPPAVPPAKFRLWESDIQLYQSDERPEVLQKILIHKAKDLTVYCTVNSQTSVRYCKTCKLLKPNRCYHCPVCNICILKLDHHCVFLNNCVGLSNYKFFLLFLLYAVLLCIFTSAVSLYCSILLWTHQLPNSQSKIPIIVLFILCTLFSIALFQLFRYHFNLAVRNISEREYHGDTEDKNLRQVFGNEKKYWLLPIFSSLGDGFSFPMGDAAEDIEKNAANVPKPVSENQN</sequence>
<feature type="domain" description="Palmitoyltransferase DHHC" evidence="8">
    <location>
        <begin position="136"/>
        <end position="255"/>
    </location>
</feature>
<comment type="catalytic activity">
    <reaction evidence="7">
        <text>L-cysteinyl-[protein] + hexadecanoyl-CoA = S-hexadecanoyl-L-cysteinyl-[protein] + CoA</text>
        <dbReference type="Rhea" id="RHEA:36683"/>
        <dbReference type="Rhea" id="RHEA-COMP:10131"/>
        <dbReference type="Rhea" id="RHEA-COMP:11032"/>
        <dbReference type="ChEBI" id="CHEBI:29950"/>
        <dbReference type="ChEBI" id="CHEBI:57287"/>
        <dbReference type="ChEBI" id="CHEBI:57379"/>
        <dbReference type="ChEBI" id="CHEBI:74151"/>
        <dbReference type="EC" id="2.3.1.225"/>
    </reaction>
</comment>
<dbReference type="GO" id="GO:0019706">
    <property type="term" value="F:protein-cysteine S-palmitoyltransferase activity"/>
    <property type="evidence" value="ECO:0007669"/>
    <property type="project" value="UniProtKB-EC"/>
</dbReference>
<dbReference type="GO" id="GO:0016020">
    <property type="term" value="C:membrane"/>
    <property type="evidence" value="ECO:0007669"/>
    <property type="project" value="UniProtKB-SubCell"/>
</dbReference>
<accession>A0A974CTD2</accession>
<comment type="subcellular location">
    <subcellularLocation>
        <location evidence="1">Membrane</location>
        <topology evidence="1">Multi-pass membrane protein</topology>
    </subcellularLocation>
</comment>
<dbReference type="InterPro" id="IPR039859">
    <property type="entry name" value="PFA4/ZDH16/20/ERF2-like"/>
</dbReference>
<keyword evidence="2 7" id="KW-0808">Transferase</keyword>
<dbReference type="PANTHER" id="PTHR12246">
    <property type="entry name" value="PALMITOYLTRANSFERASE ZDHHC16"/>
    <property type="match status" value="1"/>
</dbReference>
<keyword evidence="5 7" id="KW-0472">Membrane</keyword>
<comment type="similarity">
    <text evidence="7">Belongs to the DHHC palmitoyltransferase family.</text>
</comment>
<name>A0A974CTD2_XENLA</name>
<evidence type="ECO:0000256" key="5">
    <source>
        <dbReference type="ARBA" id="ARBA00023136"/>
    </source>
</evidence>
<evidence type="ECO:0000259" key="8">
    <source>
        <dbReference type="Pfam" id="PF01529"/>
    </source>
</evidence>
<dbReference type="PROSITE" id="PS50216">
    <property type="entry name" value="DHHC"/>
    <property type="match status" value="1"/>
</dbReference>
<reference evidence="10" key="1">
    <citation type="journal article" date="2016" name="Nature">
        <title>Genome evolution in the allotetraploid frog Xenopus laevis.</title>
        <authorList>
            <person name="Session A.M."/>
            <person name="Uno Y."/>
            <person name="Kwon T."/>
            <person name="Chapman J.A."/>
            <person name="Toyoda A."/>
            <person name="Takahashi S."/>
            <person name="Fukui A."/>
            <person name="Hikosaka A."/>
            <person name="Suzuki A."/>
            <person name="Kondo M."/>
            <person name="van Heeringen S.J."/>
            <person name="Quigley I."/>
            <person name="Heinz S."/>
            <person name="Ogino H."/>
            <person name="Ochi H."/>
            <person name="Hellsten U."/>
            <person name="Lyons J.B."/>
            <person name="Simakov O."/>
            <person name="Putnam N."/>
            <person name="Stites J."/>
            <person name="Kuroki Y."/>
            <person name="Tanaka T."/>
            <person name="Michiue T."/>
            <person name="Watanabe M."/>
            <person name="Bogdanovic O."/>
            <person name="Lister R."/>
            <person name="Georgiou G."/>
            <person name="Paranjpe S.S."/>
            <person name="van Kruijsbergen I."/>
            <person name="Shu S."/>
            <person name="Carlson J."/>
            <person name="Kinoshita T."/>
            <person name="Ohta Y."/>
            <person name="Mawaribuchi S."/>
            <person name="Jenkins J."/>
            <person name="Grimwood J."/>
            <person name="Schmutz J."/>
            <person name="Mitros T."/>
            <person name="Mozaffari S.V."/>
            <person name="Suzuki Y."/>
            <person name="Haramoto Y."/>
            <person name="Yamamoto T.S."/>
            <person name="Takagi C."/>
            <person name="Heald R."/>
            <person name="Miller K."/>
            <person name="Haudenschild C."/>
            <person name="Kitzman J."/>
            <person name="Nakayama T."/>
            <person name="Izutsu Y."/>
            <person name="Robert J."/>
            <person name="Fortriede J."/>
            <person name="Burns K."/>
            <person name="Lotay V."/>
            <person name="Karimi K."/>
            <person name="Yasuoka Y."/>
            <person name="Dichmann D.S."/>
            <person name="Flajnik M.F."/>
            <person name="Houston D.W."/>
            <person name="Shendure J."/>
            <person name="DuPasquier L."/>
            <person name="Vize P.D."/>
            <person name="Zorn A.M."/>
            <person name="Ito M."/>
            <person name="Marcotte E.M."/>
            <person name="Wallingford J.B."/>
            <person name="Ito Y."/>
            <person name="Asashima M."/>
            <person name="Ueno N."/>
            <person name="Matsuda Y."/>
            <person name="Veenstra G.J."/>
            <person name="Fujiyama A."/>
            <person name="Harland R.M."/>
            <person name="Taira M."/>
            <person name="Rokhsar D.S."/>
        </authorList>
    </citation>
    <scope>NUCLEOTIDE SEQUENCE [LARGE SCALE GENOMIC DNA]</scope>
    <source>
        <strain evidence="10">J</strain>
    </source>
</reference>
<feature type="transmembrane region" description="Helical" evidence="7">
    <location>
        <begin position="181"/>
        <end position="207"/>
    </location>
</feature>
<protein>
    <recommendedName>
        <fullName evidence="7">Palmitoyltransferase</fullName>
        <ecNumber evidence="7">2.3.1.225</ecNumber>
    </recommendedName>
</protein>
<comment type="domain">
    <text evidence="7">The DHHC domain is required for palmitoyltransferase activity.</text>
</comment>
<proteinExistence type="inferred from homology"/>
<dbReference type="InterPro" id="IPR001594">
    <property type="entry name" value="Palmitoyltrfase_DHHC"/>
</dbReference>
<feature type="transmembrane region" description="Helical" evidence="7">
    <location>
        <begin position="219"/>
        <end position="239"/>
    </location>
</feature>
<dbReference type="Pfam" id="PF01529">
    <property type="entry name" value="DHHC"/>
    <property type="match status" value="1"/>
</dbReference>
<evidence type="ECO:0000256" key="7">
    <source>
        <dbReference type="RuleBase" id="RU079119"/>
    </source>
</evidence>
<evidence type="ECO:0000256" key="4">
    <source>
        <dbReference type="ARBA" id="ARBA00022989"/>
    </source>
</evidence>
<evidence type="ECO:0000256" key="1">
    <source>
        <dbReference type="ARBA" id="ARBA00004141"/>
    </source>
</evidence>
<dbReference type="EC" id="2.3.1.225" evidence="7"/>
<keyword evidence="4 7" id="KW-1133">Transmembrane helix</keyword>